<evidence type="ECO:0000256" key="1">
    <source>
        <dbReference type="SAM" id="Phobius"/>
    </source>
</evidence>
<accession>A0A370G5V9</accession>
<protein>
    <submittedName>
        <fullName evidence="2">Uncharacterized protein</fullName>
    </submittedName>
</protein>
<organism evidence="2 3">
    <name type="scientific">Falsibacillus pallidus</name>
    <dbReference type="NCBI Taxonomy" id="493781"/>
    <lineage>
        <taxon>Bacteria</taxon>
        <taxon>Bacillati</taxon>
        <taxon>Bacillota</taxon>
        <taxon>Bacilli</taxon>
        <taxon>Bacillales</taxon>
        <taxon>Bacillaceae</taxon>
        <taxon>Falsibacillus</taxon>
    </lineage>
</organism>
<keyword evidence="1" id="KW-0472">Membrane</keyword>
<evidence type="ECO:0000313" key="3">
    <source>
        <dbReference type="Proteomes" id="UP000255326"/>
    </source>
</evidence>
<proteinExistence type="predicted"/>
<keyword evidence="1" id="KW-0812">Transmembrane</keyword>
<dbReference type="RefSeq" id="WP_158538431.1">
    <property type="nucleotide sequence ID" value="NZ_QQAY01000015.1"/>
</dbReference>
<evidence type="ECO:0000313" key="2">
    <source>
        <dbReference type="EMBL" id="RDI39155.1"/>
    </source>
</evidence>
<dbReference type="AlphaFoldDB" id="A0A370G5V9"/>
<dbReference type="EMBL" id="QQAY01000015">
    <property type="protein sequence ID" value="RDI39155.1"/>
    <property type="molecule type" value="Genomic_DNA"/>
</dbReference>
<keyword evidence="1" id="KW-1133">Transmembrane helix</keyword>
<reference evidence="2 3" key="1">
    <citation type="submission" date="2018-07" db="EMBL/GenBank/DDBJ databases">
        <title>Genomic Encyclopedia of Type Strains, Phase IV (KMG-IV): sequencing the most valuable type-strain genomes for metagenomic binning, comparative biology and taxonomic classification.</title>
        <authorList>
            <person name="Goeker M."/>
        </authorList>
    </citation>
    <scope>NUCLEOTIDE SEQUENCE [LARGE SCALE GENOMIC DNA]</scope>
    <source>
        <strain evidence="2 3">DSM 25281</strain>
    </source>
</reference>
<feature type="transmembrane region" description="Helical" evidence="1">
    <location>
        <begin position="29"/>
        <end position="44"/>
    </location>
</feature>
<dbReference type="Proteomes" id="UP000255326">
    <property type="component" value="Unassembled WGS sequence"/>
</dbReference>
<gene>
    <name evidence="2" type="ORF">DFR59_11562</name>
</gene>
<sequence>MKALLLTILGATTAWFVLGFILKDFGTQSLFSMVIGIIIGFNVGKKESR</sequence>
<dbReference type="OrthoDB" id="2893924at2"/>
<name>A0A370G5V9_9BACI</name>
<keyword evidence="3" id="KW-1185">Reference proteome</keyword>
<comment type="caution">
    <text evidence="2">The sequence shown here is derived from an EMBL/GenBank/DDBJ whole genome shotgun (WGS) entry which is preliminary data.</text>
</comment>